<comment type="caution">
    <text evidence="1">The sequence shown here is derived from an EMBL/GenBank/DDBJ whole genome shotgun (WGS) entry which is preliminary data.</text>
</comment>
<dbReference type="Pfam" id="PF10116">
    <property type="entry name" value="Host_attach"/>
    <property type="match status" value="1"/>
</dbReference>
<sequence>MKRTWILVANRTHARLFMGCEGDDAVAELDAFVNPGAAQMPCPRHAPGTVHPQTEARFARRFALMLDAVLDQGRVERRYDRLLLAAPTPFLDVLRDSLSTPVRRKLVGECDSDLITLTPPEIAARLCPRLKAIA</sequence>
<evidence type="ECO:0000313" key="1">
    <source>
        <dbReference type="EMBL" id="MBB5016365.1"/>
    </source>
</evidence>
<dbReference type="EMBL" id="JACHHX010000018">
    <property type="protein sequence ID" value="MBB5016365.1"/>
    <property type="molecule type" value="Genomic_DNA"/>
</dbReference>
<accession>A0A7W8DFG5</accession>
<dbReference type="InterPro" id="IPR019291">
    <property type="entry name" value="Host_attachment_protein"/>
</dbReference>
<reference evidence="1 2" key="1">
    <citation type="submission" date="2020-08" db="EMBL/GenBank/DDBJ databases">
        <title>Genomic Encyclopedia of Type Strains, Phase IV (KMG-IV): sequencing the most valuable type-strain genomes for metagenomic binning, comparative biology and taxonomic classification.</title>
        <authorList>
            <person name="Goeker M."/>
        </authorList>
    </citation>
    <scope>NUCLEOTIDE SEQUENCE [LARGE SCALE GENOMIC DNA]</scope>
    <source>
        <strain evidence="1 2">DSM 25897</strain>
    </source>
</reference>
<proteinExistence type="predicted"/>
<dbReference type="Proteomes" id="UP000519004">
    <property type="component" value="Unassembled WGS sequence"/>
</dbReference>
<evidence type="ECO:0000313" key="2">
    <source>
        <dbReference type="Proteomes" id="UP000519004"/>
    </source>
</evidence>
<gene>
    <name evidence="1" type="ORF">HNQ58_002280</name>
</gene>
<keyword evidence="2" id="KW-1185">Reference proteome</keyword>
<name>A0A7W8DFG5_9GAMM</name>
<organism evidence="1 2">
    <name type="scientific">Rehaibacterium terrae</name>
    <dbReference type="NCBI Taxonomy" id="1341696"/>
    <lineage>
        <taxon>Bacteria</taxon>
        <taxon>Pseudomonadati</taxon>
        <taxon>Pseudomonadota</taxon>
        <taxon>Gammaproteobacteria</taxon>
        <taxon>Lysobacterales</taxon>
        <taxon>Lysobacteraceae</taxon>
        <taxon>Rehaibacterium</taxon>
    </lineage>
</organism>
<protein>
    <submittedName>
        <fullName evidence="1">Protein required for attachment to host cells</fullName>
    </submittedName>
</protein>
<dbReference type="RefSeq" id="WP_183949031.1">
    <property type="nucleotide sequence ID" value="NZ_JACHHX010000018.1"/>
</dbReference>
<dbReference type="AlphaFoldDB" id="A0A7W8DFG5"/>